<proteinExistence type="inferred from homology"/>
<evidence type="ECO:0000256" key="2">
    <source>
        <dbReference type="ARBA" id="ARBA00022908"/>
    </source>
</evidence>
<dbReference type="EMBL" id="JAGKON010000022">
    <property type="protein sequence ID" value="MBQ0602075.1"/>
    <property type="molecule type" value="Genomic_DNA"/>
</dbReference>
<evidence type="ECO:0000259" key="3">
    <source>
        <dbReference type="Pfam" id="PF00589"/>
    </source>
</evidence>
<evidence type="ECO:0000313" key="5">
    <source>
        <dbReference type="Proteomes" id="UP000673434"/>
    </source>
</evidence>
<dbReference type="Pfam" id="PF00589">
    <property type="entry name" value="Phage_integrase"/>
    <property type="match status" value="1"/>
</dbReference>
<feature type="domain" description="Tyr recombinase" evidence="3">
    <location>
        <begin position="1"/>
        <end position="45"/>
    </location>
</feature>
<keyword evidence="2" id="KW-0229">DNA integration</keyword>
<name>A0AAP2BM61_KLEOX</name>
<organism evidence="4 5">
    <name type="scientific">Klebsiella oxytoca</name>
    <dbReference type="NCBI Taxonomy" id="571"/>
    <lineage>
        <taxon>Bacteria</taxon>
        <taxon>Pseudomonadati</taxon>
        <taxon>Pseudomonadota</taxon>
        <taxon>Gammaproteobacteria</taxon>
        <taxon>Enterobacterales</taxon>
        <taxon>Enterobacteriaceae</taxon>
        <taxon>Klebsiella/Raoultella group</taxon>
        <taxon>Klebsiella</taxon>
    </lineage>
</organism>
<reference evidence="4 5" key="1">
    <citation type="submission" date="2021-03" db="EMBL/GenBank/DDBJ databases">
        <authorList>
            <person name="Stanton E."/>
        </authorList>
    </citation>
    <scope>NUCLEOTIDE SEQUENCE [LARGE SCALE GENOMIC DNA]</scope>
    <source>
        <strain evidence="4 5">2020EL-00037</strain>
    </source>
</reference>
<dbReference type="InterPro" id="IPR050808">
    <property type="entry name" value="Phage_Integrase"/>
</dbReference>
<dbReference type="GO" id="GO:0015074">
    <property type="term" value="P:DNA integration"/>
    <property type="evidence" value="ECO:0007669"/>
    <property type="project" value="UniProtKB-KW"/>
</dbReference>
<dbReference type="Proteomes" id="UP000673434">
    <property type="component" value="Unassembled WGS sequence"/>
</dbReference>
<comment type="caution">
    <text evidence="4">The sequence shown here is derived from an EMBL/GenBank/DDBJ whole genome shotgun (WGS) entry which is preliminary data.</text>
</comment>
<dbReference type="GO" id="GO:0003677">
    <property type="term" value="F:DNA binding"/>
    <property type="evidence" value="ECO:0007669"/>
    <property type="project" value="InterPro"/>
</dbReference>
<dbReference type="AlphaFoldDB" id="A0AAP2BM61"/>
<dbReference type="PANTHER" id="PTHR30629">
    <property type="entry name" value="PROPHAGE INTEGRASE"/>
    <property type="match status" value="1"/>
</dbReference>
<evidence type="ECO:0000313" key="4">
    <source>
        <dbReference type="EMBL" id="MBQ0602075.1"/>
    </source>
</evidence>
<dbReference type="InterPro" id="IPR002104">
    <property type="entry name" value="Integrase_catalytic"/>
</dbReference>
<dbReference type="PANTHER" id="PTHR30629:SF2">
    <property type="entry name" value="PROPHAGE INTEGRASE INTS-RELATED"/>
    <property type="match status" value="1"/>
</dbReference>
<dbReference type="InterPro" id="IPR011010">
    <property type="entry name" value="DNA_brk_join_enz"/>
</dbReference>
<protein>
    <submittedName>
        <fullName evidence="4">Tyrosine-type recombinase/integrase</fullName>
    </submittedName>
</protein>
<dbReference type="SUPFAM" id="SSF56349">
    <property type="entry name" value="DNA breaking-rejoining enzymes"/>
    <property type="match status" value="1"/>
</dbReference>
<accession>A0AAP2BM61</accession>
<evidence type="ECO:0000256" key="1">
    <source>
        <dbReference type="ARBA" id="ARBA00008857"/>
    </source>
</evidence>
<keyword evidence="5" id="KW-1185">Reference proteome</keyword>
<gene>
    <name evidence="4" type="ORF">J7S78_19935</name>
</gene>
<comment type="similarity">
    <text evidence="1">Belongs to the 'phage' integrase family.</text>
</comment>
<dbReference type="GO" id="GO:0006310">
    <property type="term" value="P:DNA recombination"/>
    <property type="evidence" value="ECO:0007669"/>
    <property type="project" value="InterPro"/>
</dbReference>
<sequence>MTGHGFRHTMSTILHEEGFNSAWIETQLAHVDKNAIHGAYNHAQYLEGRQQMMQWYSDYIDSLSRNKRPQFFFKKGSMNNKSS</sequence>